<dbReference type="InterPro" id="IPR001296">
    <property type="entry name" value="Glyco_trans_1"/>
</dbReference>
<feature type="binding site" evidence="7">
    <location>
        <position position="156"/>
    </location>
    <ligand>
        <name>1D-myo-inositol 3-phosphate</name>
        <dbReference type="ChEBI" id="CHEBI:58401"/>
    </ligand>
</feature>
<feature type="binding site" evidence="7">
    <location>
        <position position="332"/>
    </location>
    <ligand>
        <name>Mg(2+)</name>
        <dbReference type="ChEBI" id="CHEBI:18420"/>
    </ligand>
</feature>
<comment type="catalytic activity">
    <reaction evidence="6 7">
        <text>1D-myo-inositol 3-phosphate + UDP-N-acetyl-alpha-D-glucosamine = 1D-myo-inositol 2-acetamido-2-deoxy-alpha-D-glucopyranoside 3-phosphate + UDP + H(+)</text>
        <dbReference type="Rhea" id="RHEA:26188"/>
        <dbReference type="ChEBI" id="CHEBI:15378"/>
        <dbReference type="ChEBI" id="CHEBI:57705"/>
        <dbReference type="ChEBI" id="CHEBI:58223"/>
        <dbReference type="ChEBI" id="CHEBI:58401"/>
        <dbReference type="ChEBI" id="CHEBI:58892"/>
        <dbReference type="EC" id="2.4.1.250"/>
    </reaction>
</comment>
<feature type="binding site" evidence="7">
    <location>
        <position position="112"/>
    </location>
    <ligand>
        <name>1D-myo-inositol 3-phosphate</name>
        <dbReference type="ChEBI" id="CHEBI:58401"/>
    </ligand>
</feature>
<keyword evidence="3 7" id="KW-0808">Transferase</keyword>
<dbReference type="EMBL" id="JAAGXA010000022">
    <property type="protein sequence ID" value="NEN80521.1"/>
    <property type="molecule type" value="Genomic_DNA"/>
</dbReference>
<feature type="domain" description="Glycosyltransferase subfamily 4-like N-terminal" evidence="9">
    <location>
        <begin position="23"/>
        <end position="203"/>
    </location>
</feature>
<dbReference type="HAMAP" id="MF_01695">
    <property type="entry name" value="MshA"/>
    <property type="match status" value="1"/>
</dbReference>
<evidence type="ECO:0000256" key="1">
    <source>
        <dbReference type="ARBA" id="ARBA00008449"/>
    </source>
</evidence>
<evidence type="ECO:0000313" key="11">
    <source>
        <dbReference type="Proteomes" id="UP000468687"/>
    </source>
</evidence>
<accession>A0A6P0HPE8</accession>
<dbReference type="EC" id="2.4.1.250" evidence="7"/>
<keyword evidence="4 7" id="KW-0479">Metal-binding</keyword>
<dbReference type="InterPro" id="IPR017814">
    <property type="entry name" value="Mycothiol_biosynthesis_MshA"/>
</dbReference>
<evidence type="ECO:0000256" key="5">
    <source>
        <dbReference type="ARBA" id="ARBA00022842"/>
    </source>
</evidence>
<evidence type="ECO:0000259" key="9">
    <source>
        <dbReference type="Pfam" id="PF13439"/>
    </source>
</evidence>
<keyword evidence="5 7" id="KW-0460">Magnesium</keyword>
<sequence>MDRVAMISLHTSPLDQPGTGDAGGMNVYVLELARRIGALGVAVDVMTRATSSRLAPVVEVADNVRVCHLVAGPYEGIDKADLPAQLCSFAREVLRKEAAAPLGHFDVVHSHYWLSGQVGALARDRWAVPLVHSMHTMAKVKNSALAAGDEPEPAMRVIGEEQVVDAADLLVANTDREADELVSLYGAAPERVRVVHPGVDLARFRPQHRPTVRAALGLPVDALVVLFAGRIQPLKAPDVLVRAVAVLLERDPALRDRLVVPIVGGPSGSGRERPEALAELVRTLGLEDVVRFVPPVAQAELAWWYAAADLVAVPSHNESFGLVALEAQAAGTPVVAAGVGGLVTAVRHEHSGLLVDTHEPGDWAHALRGLLRDERRRLALSAGALEHARGFAWERSAEATLAAYDDARRALRTTTSGGRA</sequence>
<feature type="binding site" evidence="7">
    <location>
        <position position="230"/>
    </location>
    <ligand>
        <name>UDP-N-acetyl-alpha-D-glucosamine</name>
        <dbReference type="ChEBI" id="CHEBI:57705"/>
    </ligand>
</feature>
<dbReference type="GO" id="GO:0000287">
    <property type="term" value="F:magnesium ion binding"/>
    <property type="evidence" value="ECO:0007669"/>
    <property type="project" value="UniProtKB-UniRule"/>
</dbReference>
<feature type="binding site" evidence="7">
    <location>
        <position position="326"/>
    </location>
    <ligand>
        <name>UDP-N-acetyl-alpha-D-glucosamine</name>
        <dbReference type="ChEBI" id="CHEBI:57705"/>
    </ligand>
</feature>
<dbReference type="PANTHER" id="PTHR12526:SF510">
    <property type="entry name" value="D-INOSITOL 3-PHOSPHATE GLYCOSYLTRANSFERASE"/>
    <property type="match status" value="1"/>
</dbReference>
<feature type="binding site" evidence="7">
    <location>
        <position position="318"/>
    </location>
    <ligand>
        <name>UDP-N-acetyl-alpha-D-glucosamine</name>
        <dbReference type="ChEBI" id="CHEBI:57705"/>
    </ligand>
</feature>
<dbReference type="Pfam" id="PF13439">
    <property type="entry name" value="Glyco_transf_4"/>
    <property type="match status" value="1"/>
</dbReference>
<dbReference type="Proteomes" id="UP000468687">
    <property type="component" value="Unassembled WGS sequence"/>
</dbReference>
<feature type="binding site" evidence="7">
    <location>
        <begin position="21"/>
        <end position="26"/>
    </location>
    <ligand>
        <name>1D-myo-inositol 3-phosphate</name>
        <dbReference type="ChEBI" id="CHEBI:58401"/>
    </ligand>
</feature>
<dbReference type="GO" id="GO:0102710">
    <property type="term" value="F:D-inositol-3-phosphate glycosyltransferase activity"/>
    <property type="evidence" value="ECO:0007669"/>
    <property type="project" value="UniProtKB-EC"/>
</dbReference>
<comment type="function">
    <text evidence="7">Catalyzes the transfer of a N-acetyl-glucosamine moiety to 1D-myo-inositol 3-phosphate to produce 1D-myo-inositol 2-acetamido-2-deoxy-glucopyranoside 3-phosphate in the mycothiol biosynthesis pathway.</text>
</comment>
<dbReference type="Gene3D" id="3.40.50.2000">
    <property type="entry name" value="Glycogen Phosphorylase B"/>
    <property type="match status" value="2"/>
</dbReference>
<dbReference type="GO" id="GO:0008375">
    <property type="term" value="F:acetylglucosaminyltransferase activity"/>
    <property type="evidence" value="ECO:0007669"/>
    <property type="project" value="UniProtKB-UniRule"/>
</dbReference>
<proteinExistence type="inferred from homology"/>
<evidence type="ECO:0000256" key="2">
    <source>
        <dbReference type="ARBA" id="ARBA00022676"/>
    </source>
</evidence>
<feature type="binding site" evidence="7">
    <location>
        <position position="79"/>
    </location>
    <ligand>
        <name>1D-myo-inositol 3-phosphate</name>
        <dbReference type="ChEBI" id="CHEBI:58401"/>
    </ligand>
</feature>
<evidence type="ECO:0000256" key="6">
    <source>
        <dbReference type="ARBA" id="ARBA00048131"/>
    </source>
</evidence>
<evidence type="ECO:0000259" key="8">
    <source>
        <dbReference type="Pfam" id="PF00534"/>
    </source>
</evidence>
<dbReference type="RefSeq" id="WP_163774483.1">
    <property type="nucleotide sequence ID" value="NZ_JAAGXA010000022.1"/>
</dbReference>
<feature type="binding site" evidence="7">
    <location>
        <position position="10"/>
    </location>
    <ligand>
        <name>1D-myo-inositol 3-phosphate</name>
        <dbReference type="ChEBI" id="CHEBI:58401"/>
    </ligand>
</feature>
<dbReference type="Pfam" id="PF00534">
    <property type="entry name" value="Glycos_transf_1"/>
    <property type="match status" value="1"/>
</dbReference>
<dbReference type="InterPro" id="IPR028098">
    <property type="entry name" value="Glyco_trans_4-like_N"/>
</dbReference>
<organism evidence="10 11">
    <name type="scientific">Nocardioides zeae</name>
    <dbReference type="NCBI Taxonomy" id="1457234"/>
    <lineage>
        <taxon>Bacteria</taxon>
        <taxon>Bacillati</taxon>
        <taxon>Actinomycetota</taxon>
        <taxon>Actinomycetes</taxon>
        <taxon>Propionibacteriales</taxon>
        <taxon>Nocardioidaceae</taxon>
        <taxon>Nocardioides</taxon>
    </lineage>
</organism>
<feature type="binding site" evidence="7">
    <location>
        <position position="235"/>
    </location>
    <ligand>
        <name>UDP-N-acetyl-alpha-D-glucosamine</name>
        <dbReference type="ChEBI" id="CHEBI:57705"/>
    </ligand>
</feature>
<keyword evidence="2 7" id="KW-0328">Glycosyltransferase</keyword>
<gene>
    <name evidence="7 10" type="primary">mshA</name>
    <name evidence="10" type="ORF">G3T38_19910</name>
</gene>
<comment type="subunit">
    <text evidence="7">Homodimer.</text>
</comment>
<feature type="binding site" evidence="7">
    <location>
        <position position="305"/>
    </location>
    <ligand>
        <name>Mg(2+)</name>
        <dbReference type="ChEBI" id="CHEBI:18420"/>
    </ligand>
</feature>
<feature type="binding site" evidence="7">
    <location>
        <position position="24"/>
    </location>
    <ligand>
        <name>UDP-N-acetyl-alpha-D-glucosamine</name>
        <dbReference type="ChEBI" id="CHEBI:57705"/>
    </ligand>
</feature>
<dbReference type="AlphaFoldDB" id="A0A6P0HPE8"/>
<comment type="caution">
    <text evidence="10">The sequence shown here is derived from an EMBL/GenBank/DDBJ whole genome shotgun (WGS) entry which is preliminary data.</text>
</comment>
<dbReference type="SUPFAM" id="SSF53756">
    <property type="entry name" value="UDP-Glycosyltransferase/glycogen phosphorylase"/>
    <property type="match status" value="1"/>
</dbReference>
<protein>
    <recommendedName>
        <fullName evidence="7">D-inositol-3-phosphate glycosyltransferase</fullName>
        <ecNumber evidence="7">2.4.1.250</ecNumber>
    </recommendedName>
    <alternativeName>
        <fullName evidence="7">N-acetylglucosamine-inositol-phosphate N-acetylglucosaminyltransferase</fullName>
        <shortName evidence="7">GlcNAc-Ins-P N-acetylglucosaminyltransferase</shortName>
    </alternativeName>
</protein>
<feature type="binding site" evidence="7">
    <location>
        <begin position="16"/>
        <end position="17"/>
    </location>
    <ligand>
        <name>UDP-N-acetyl-alpha-D-glucosamine</name>
        <dbReference type="ChEBI" id="CHEBI:57705"/>
    </ligand>
</feature>
<evidence type="ECO:0000256" key="4">
    <source>
        <dbReference type="ARBA" id="ARBA00022723"/>
    </source>
</evidence>
<evidence type="ECO:0000256" key="3">
    <source>
        <dbReference type="ARBA" id="ARBA00022679"/>
    </source>
</evidence>
<name>A0A6P0HPE8_9ACTN</name>
<feature type="domain" description="Glycosyl transferase family 1" evidence="8">
    <location>
        <begin position="210"/>
        <end position="382"/>
    </location>
</feature>
<feature type="binding site" evidence="7">
    <location>
        <position position="296"/>
    </location>
    <ligand>
        <name>UDP-N-acetyl-alpha-D-glucosamine</name>
        <dbReference type="ChEBI" id="CHEBI:57705"/>
    </ligand>
</feature>
<reference evidence="10 11" key="1">
    <citation type="journal article" date="2014" name="Int. J. Syst. Evol. Microbiol.">
        <title>Nocardioides zeae sp. nov., isolated from the stem of Zea mays.</title>
        <authorList>
            <person name="Glaeser S.P."/>
            <person name="McInroy J.A."/>
            <person name="Busse H.J."/>
            <person name="Kampfer P."/>
        </authorList>
    </citation>
    <scope>NUCLEOTIDE SEQUENCE [LARGE SCALE GENOMIC DNA]</scope>
    <source>
        <strain evidence="10 11">JCM 30728</strain>
    </source>
</reference>
<dbReference type="GO" id="GO:0010125">
    <property type="term" value="P:mycothiol biosynthetic process"/>
    <property type="evidence" value="ECO:0007669"/>
    <property type="project" value="UniProtKB-UniRule"/>
</dbReference>
<comment type="similarity">
    <text evidence="1 7">Belongs to the glycosyltransferase group 1 family. MshA subfamily.</text>
</comment>
<comment type="caution">
    <text evidence="7">Lacks conserved residue(s) required for the propagation of feature annotation.</text>
</comment>
<evidence type="ECO:0000313" key="10">
    <source>
        <dbReference type="EMBL" id="NEN80521.1"/>
    </source>
</evidence>
<dbReference type="NCBIfam" id="TIGR03449">
    <property type="entry name" value="mycothiol_MshA"/>
    <property type="match status" value="1"/>
</dbReference>
<feature type="binding site" evidence="7">
    <location>
        <position position="308"/>
    </location>
    <ligand>
        <name>Mg(2+)</name>
        <dbReference type="ChEBI" id="CHEBI:18420"/>
    </ligand>
</feature>
<evidence type="ECO:0000256" key="7">
    <source>
        <dbReference type="HAMAP-Rule" id="MF_01695"/>
    </source>
</evidence>
<keyword evidence="11" id="KW-1185">Reference proteome</keyword>
<feature type="binding site" evidence="7">
    <location>
        <position position="136"/>
    </location>
    <ligand>
        <name>1D-myo-inositol 3-phosphate</name>
        <dbReference type="ChEBI" id="CHEBI:58401"/>
    </ligand>
</feature>
<dbReference type="PANTHER" id="PTHR12526">
    <property type="entry name" value="GLYCOSYLTRANSFERASE"/>
    <property type="match status" value="1"/>
</dbReference>